<dbReference type="RefSeq" id="WP_112986883.1">
    <property type="nucleotide sequence ID" value="NZ_BKFQ01000007.1"/>
</dbReference>
<dbReference type="AlphaFoldDB" id="A0A365PMX8"/>
<accession>A0A365PMX8</accession>
<organism evidence="2 3">
    <name type="scientific">Acinetobacter junii</name>
    <dbReference type="NCBI Taxonomy" id="40215"/>
    <lineage>
        <taxon>Bacteria</taxon>
        <taxon>Pseudomonadati</taxon>
        <taxon>Pseudomonadota</taxon>
        <taxon>Gammaproteobacteria</taxon>
        <taxon>Moraxellales</taxon>
        <taxon>Moraxellaceae</taxon>
        <taxon>Acinetobacter</taxon>
    </lineage>
</organism>
<evidence type="ECO:0000313" key="2">
    <source>
        <dbReference type="EMBL" id="RBA49695.1"/>
    </source>
</evidence>
<comment type="caution">
    <text evidence="2">The sequence shown here is derived from an EMBL/GenBank/DDBJ whole genome shotgun (WGS) entry which is preliminary data.</text>
</comment>
<evidence type="ECO:0000256" key="1">
    <source>
        <dbReference type="SAM" id="MobiDB-lite"/>
    </source>
</evidence>
<dbReference type="Proteomes" id="UP000253688">
    <property type="component" value="Unassembled WGS sequence"/>
</dbReference>
<gene>
    <name evidence="2" type="ORF">DC346_02405</name>
</gene>
<feature type="region of interest" description="Disordered" evidence="1">
    <location>
        <begin position="27"/>
        <end position="52"/>
    </location>
</feature>
<feature type="compositionally biased region" description="Basic residues" evidence="1">
    <location>
        <begin position="39"/>
        <end position="49"/>
    </location>
</feature>
<name>A0A365PMX8_ACIJU</name>
<reference evidence="2 3" key="1">
    <citation type="submission" date="2018-04" db="EMBL/GenBank/DDBJ databases">
        <title>Acinetobacter junii Genome sequencing and assembly.</title>
        <authorList>
            <person name="Su J."/>
            <person name="Rensing C."/>
            <person name="Mazhar H.S."/>
        </authorList>
    </citation>
    <scope>NUCLEOTIDE SEQUENCE [LARGE SCALE GENOMIC DNA]</scope>
    <source>
        <strain evidence="2 3">SC22</strain>
    </source>
</reference>
<feature type="region of interest" description="Disordered" evidence="1">
    <location>
        <begin position="201"/>
        <end position="231"/>
    </location>
</feature>
<feature type="compositionally biased region" description="Low complexity" evidence="1">
    <location>
        <begin position="28"/>
        <end position="38"/>
    </location>
</feature>
<dbReference type="EMBL" id="QEWH01000010">
    <property type="protein sequence ID" value="RBA49695.1"/>
    <property type="molecule type" value="Genomic_DNA"/>
</dbReference>
<feature type="region of interest" description="Disordered" evidence="1">
    <location>
        <begin position="243"/>
        <end position="262"/>
    </location>
</feature>
<sequence length="435" mass="48372">MSTIIIVLLVIVLVVAIVLKKRADNENTATPKKGGAAKPQKKAASKKVATKSTPIAEVETQQQTNKVQASTLVPTQLKEKIEQLILANNFQAAEAQINQALKTDDSQHDLYILLLDLHITQKDDFAINQLIKHLQDLELNSLIQTALDKKKEYETNKPSDALEFHSSKVHFGQTSTITETPVQDNSADFDALVASPSPAQSFDQLQTEVTPSPVEEPKIEAEPTPEVKPLDFSFSFEQKETAEPAIEIETKSSPEPELTESKDQAPLEFSFNLEPTTSPTVTEQEVKVEETKSGLDFSFADLELKTPEPETKTEAPIHLDLDFNQPEVKLEEQPVFDKTAFTFEINEPTTAEETQPELITPVSQTAPALSTNDPLMQSFPDLQTMDEAQLNLDLAEQYIELGAYESARVILQTNQSLFNQDQQQYVEKLLNKIAS</sequence>
<feature type="compositionally biased region" description="Polar residues" evidence="1">
    <location>
        <begin position="201"/>
        <end position="210"/>
    </location>
</feature>
<dbReference type="Gene3D" id="1.20.58.2200">
    <property type="match status" value="1"/>
</dbReference>
<dbReference type="STRING" id="40215.BVL33_15250"/>
<dbReference type="InterPro" id="IPR038440">
    <property type="entry name" value="FimV_C_sf"/>
</dbReference>
<proteinExistence type="predicted"/>
<evidence type="ECO:0000313" key="3">
    <source>
        <dbReference type="Proteomes" id="UP000253688"/>
    </source>
</evidence>
<protein>
    <submittedName>
        <fullName evidence="2">FimV domain-containing protein</fullName>
    </submittedName>
</protein>